<evidence type="ECO:0000313" key="2">
    <source>
        <dbReference type="EMBL" id="MBM7589383.1"/>
    </source>
</evidence>
<keyword evidence="1" id="KW-0472">Membrane</keyword>
<dbReference type="Proteomes" id="UP000717624">
    <property type="component" value="Unassembled WGS sequence"/>
</dbReference>
<dbReference type="PIRSF" id="PIRSF021441">
    <property type="entry name" value="DUF1453"/>
    <property type="match status" value="1"/>
</dbReference>
<feature type="transmembrane region" description="Helical" evidence="1">
    <location>
        <begin position="6"/>
        <end position="25"/>
    </location>
</feature>
<keyword evidence="1" id="KW-1133">Transmembrane helix</keyword>
<feature type="transmembrane region" description="Helical" evidence="1">
    <location>
        <begin position="129"/>
        <end position="149"/>
    </location>
</feature>
<organism evidence="2 3">
    <name type="scientific">Brevibacillus fulvus</name>
    <dbReference type="NCBI Taxonomy" id="1125967"/>
    <lineage>
        <taxon>Bacteria</taxon>
        <taxon>Bacillati</taxon>
        <taxon>Bacillota</taxon>
        <taxon>Bacilli</taxon>
        <taxon>Bacillales</taxon>
        <taxon>Paenibacillaceae</taxon>
        <taxon>Brevibacillus</taxon>
    </lineage>
</organism>
<dbReference type="InterPro" id="IPR058247">
    <property type="entry name" value="DUF1453"/>
</dbReference>
<name>A0A939BRE3_9BACL</name>
<evidence type="ECO:0000313" key="3">
    <source>
        <dbReference type="Proteomes" id="UP000717624"/>
    </source>
</evidence>
<gene>
    <name evidence="2" type="ORF">JOD01_000981</name>
</gene>
<comment type="caution">
    <text evidence="2">The sequence shown here is derived from an EMBL/GenBank/DDBJ whole genome shotgun (WGS) entry which is preliminary data.</text>
</comment>
<reference evidence="2" key="1">
    <citation type="submission" date="2021-01" db="EMBL/GenBank/DDBJ databases">
        <title>Genomic Encyclopedia of Type Strains, Phase IV (KMG-IV): sequencing the most valuable type-strain genomes for metagenomic binning, comparative biology and taxonomic classification.</title>
        <authorList>
            <person name="Goeker M."/>
        </authorList>
    </citation>
    <scope>NUCLEOTIDE SEQUENCE</scope>
    <source>
        <strain evidence="2">DSM 25523</strain>
    </source>
</reference>
<protein>
    <submittedName>
        <fullName evidence="2">Membrane protein CcdC involved in cytochrome C biogenesis</fullName>
    </submittedName>
</protein>
<dbReference type="RefSeq" id="WP_204517104.1">
    <property type="nucleotide sequence ID" value="NZ_BAABIN010000015.1"/>
</dbReference>
<sequence length="160" mass="18068">MSFISPTVLGMIAMLLMAGFVIMVRMRAAKRPVSIKGIILPPIFMSTGFVMFHLPEAVTPLSYDLIAFFVGMVFSVPLILTSRFEIVGQDVFLKRSKAFFFILFGLLVIRFAIKLIVGDSFSPLQSAGLFFILAYGMIVPWRIAMLVMYRQLVKKFLIRT</sequence>
<dbReference type="PANTHER" id="PTHR39164:SF1">
    <property type="entry name" value="PROTEIN CCDC"/>
    <property type="match status" value="1"/>
</dbReference>
<evidence type="ECO:0000256" key="1">
    <source>
        <dbReference type="SAM" id="Phobius"/>
    </source>
</evidence>
<accession>A0A939BRE3</accession>
<dbReference type="Pfam" id="PF07301">
    <property type="entry name" value="DUF1453"/>
    <property type="match status" value="1"/>
</dbReference>
<keyword evidence="3" id="KW-1185">Reference proteome</keyword>
<feature type="transmembrane region" description="Helical" evidence="1">
    <location>
        <begin position="37"/>
        <end position="54"/>
    </location>
</feature>
<dbReference type="AlphaFoldDB" id="A0A939BRE3"/>
<feature type="transmembrane region" description="Helical" evidence="1">
    <location>
        <begin position="98"/>
        <end position="117"/>
    </location>
</feature>
<feature type="transmembrane region" description="Helical" evidence="1">
    <location>
        <begin position="66"/>
        <end position="86"/>
    </location>
</feature>
<dbReference type="EMBL" id="JAFBEB010000002">
    <property type="protein sequence ID" value="MBM7589383.1"/>
    <property type="molecule type" value="Genomic_DNA"/>
</dbReference>
<keyword evidence="1" id="KW-0812">Transmembrane</keyword>
<dbReference type="PANTHER" id="PTHR39164">
    <property type="entry name" value="PROTEIN CCDC"/>
    <property type="match status" value="1"/>
</dbReference>
<dbReference type="InterPro" id="IPR031306">
    <property type="entry name" value="CcdC"/>
</dbReference>
<proteinExistence type="predicted"/>